<feature type="compositionally biased region" description="Polar residues" evidence="1">
    <location>
        <begin position="126"/>
        <end position="141"/>
    </location>
</feature>
<dbReference type="GO" id="GO:0001726">
    <property type="term" value="C:ruffle"/>
    <property type="evidence" value="ECO:0007669"/>
    <property type="project" value="TreeGrafter"/>
</dbReference>
<dbReference type="AlphaFoldDB" id="A0A0M3JTU6"/>
<feature type="compositionally biased region" description="Polar residues" evidence="1">
    <location>
        <begin position="65"/>
        <end position="81"/>
    </location>
</feature>
<feature type="compositionally biased region" description="Basic and acidic residues" evidence="1">
    <location>
        <begin position="28"/>
        <end position="37"/>
    </location>
</feature>
<dbReference type="Pfam" id="PF22669">
    <property type="entry name" value="Exo_endo_phos2"/>
    <property type="match status" value="1"/>
</dbReference>
<evidence type="ECO:0000256" key="1">
    <source>
        <dbReference type="SAM" id="MobiDB-lite"/>
    </source>
</evidence>
<accession>A0A0M3JTU6</accession>
<feature type="domain" description="Inositol polyphosphate-related phosphatase" evidence="2">
    <location>
        <begin position="227"/>
        <end position="532"/>
    </location>
</feature>
<dbReference type="GO" id="GO:0005886">
    <property type="term" value="C:plasma membrane"/>
    <property type="evidence" value="ECO:0007669"/>
    <property type="project" value="TreeGrafter"/>
</dbReference>
<feature type="region of interest" description="Disordered" evidence="1">
    <location>
        <begin position="21"/>
        <end position="82"/>
    </location>
</feature>
<reference evidence="5" key="1">
    <citation type="submission" date="2017-02" db="UniProtKB">
        <authorList>
            <consortium name="WormBaseParasite"/>
        </authorList>
    </citation>
    <scope>IDENTIFICATION</scope>
</reference>
<dbReference type="InterPro" id="IPR000300">
    <property type="entry name" value="IPPc"/>
</dbReference>
<protein>
    <submittedName>
        <fullName evidence="5">IPPc domain-containing protein</fullName>
    </submittedName>
</protein>
<organism evidence="5">
    <name type="scientific">Anisakis simplex</name>
    <name type="common">Herring worm</name>
    <dbReference type="NCBI Taxonomy" id="6269"/>
    <lineage>
        <taxon>Eukaryota</taxon>
        <taxon>Metazoa</taxon>
        <taxon>Ecdysozoa</taxon>
        <taxon>Nematoda</taxon>
        <taxon>Chromadorea</taxon>
        <taxon>Rhabditida</taxon>
        <taxon>Spirurina</taxon>
        <taxon>Ascaridomorpha</taxon>
        <taxon>Ascaridoidea</taxon>
        <taxon>Anisakidae</taxon>
        <taxon>Anisakis</taxon>
        <taxon>Anisakis simplex complex</taxon>
    </lineage>
</organism>
<dbReference type="WBParaSite" id="ASIM_0001147301-mRNA-1">
    <property type="protein sequence ID" value="ASIM_0001147301-mRNA-1"/>
    <property type="gene ID" value="ASIM_0001147301"/>
</dbReference>
<evidence type="ECO:0000313" key="5">
    <source>
        <dbReference type="WBParaSite" id="ASIM_0001147301-mRNA-1"/>
    </source>
</evidence>
<dbReference type="GO" id="GO:0004439">
    <property type="term" value="F:phosphatidylinositol-4,5-bisphosphate 5-phosphatase activity"/>
    <property type="evidence" value="ECO:0007669"/>
    <property type="project" value="TreeGrafter"/>
</dbReference>
<sequence length="534" mass="59062">MSSGTRTRSLASRVVASLSSIDGNSCSTRDHQQREQLKQMSGKGIDDERNLHTAASSLLPTTTTEQSADSTPSASTVISSQKMRRLESVASHLRKYSITTVESPSSSCSDDTLPDHSHHDPIDCDSATTNNTLATMSLSVDSQRDTGTDTDSKGDSDSLGMSNDSDSVVSPNASYAYSGRLYDNHNGDNTECGDQLTPPSKASSLVVGPGGVTIPPMNQLKTLLPTGTIEIICLTWNVASKSQTNLARISGLLAEGHPSDRADVVCVSFQELPSTNAKYHEDALKQMNEALHESHSTFCWVRKWSQMLMVFIRKSMISFASAPEWQFISSTAIVKPIRTKGAIAVYFRLFQSSVLLIASHLSHGPLVNRLNDYSKICELLKFPAIQRFNLPACQSIRNADCIFWFGDLNFRLTSRQRVDALICKQMLANNAPVDSFFSDLLIDDELTIEKCKGTVFAEFEEAHIDFPPTHKFIIGSNDYVSNRIPSYTDRILYYSKGNDRIKPLLYESLWDEDCSDHKPVYAVFTLRVVEHKPS</sequence>
<feature type="compositionally biased region" description="Polar residues" evidence="1">
    <location>
        <begin position="161"/>
        <end position="170"/>
    </location>
</feature>
<evidence type="ECO:0000259" key="2">
    <source>
        <dbReference type="SMART" id="SM00128"/>
    </source>
</evidence>
<feature type="compositionally biased region" description="Low complexity" evidence="1">
    <location>
        <begin position="53"/>
        <end position="64"/>
    </location>
</feature>
<dbReference type="SMART" id="SM00128">
    <property type="entry name" value="IPPc"/>
    <property type="match status" value="1"/>
</dbReference>
<name>A0A0M3JTU6_ANISI</name>
<feature type="compositionally biased region" description="Polar residues" evidence="1">
    <location>
        <begin position="98"/>
        <end position="110"/>
    </location>
</feature>
<gene>
    <name evidence="3" type="ORF">ASIM_LOCUS11031</name>
</gene>
<dbReference type="SUPFAM" id="SSF56219">
    <property type="entry name" value="DNase I-like"/>
    <property type="match status" value="1"/>
</dbReference>
<dbReference type="EMBL" id="UYRR01031035">
    <property type="protein sequence ID" value="VDK44195.1"/>
    <property type="molecule type" value="Genomic_DNA"/>
</dbReference>
<evidence type="ECO:0000313" key="4">
    <source>
        <dbReference type="Proteomes" id="UP000267096"/>
    </source>
</evidence>
<reference evidence="3 4" key="2">
    <citation type="submission" date="2018-11" db="EMBL/GenBank/DDBJ databases">
        <authorList>
            <consortium name="Pathogen Informatics"/>
        </authorList>
    </citation>
    <scope>NUCLEOTIDE SEQUENCE [LARGE SCALE GENOMIC DNA]</scope>
</reference>
<dbReference type="Proteomes" id="UP000267096">
    <property type="component" value="Unassembled WGS sequence"/>
</dbReference>
<feature type="compositionally biased region" description="Basic and acidic residues" evidence="1">
    <location>
        <begin position="113"/>
        <end position="122"/>
    </location>
</feature>
<dbReference type="InterPro" id="IPR046985">
    <property type="entry name" value="IP5"/>
</dbReference>
<dbReference type="GO" id="GO:0005737">
    <property type="term" value="C:cytoplasm"/>
    <property type="evidence" value="ECO:0007669"/>
    <property type="project" value="TreeGrafter"/>
</dbReference>
<dbReference type="PANTHER" id="PTHR11200:SF275">
    <property type="entry name" value="LD06095P"/>
    <property type="match status" value="1"/>
</dbReference>
<feature type="compositionally biased region" description="Basic and acidic residues" evidence="1">
    <location>
        <begin position="142"/>
        <end position="156"/>
    </location>
</feature>
<dbReference type="OrthoDB" id="2248459at2759"/>
<dbReference type="InterPro" id="IPR036691">
    <property type="entry name" value="Endo/exonu/phosph_ase_sf"/>
</dbReference>
<dbReference type="Gene3D" id="3.60.10.10">
    <property type="entry name" value="Endonuclease/exonuclease/phosphatase"/>
    <property type="match status" value="1"/>
</dbReference>
<dbReference type="PANTHER" id="PTHR11200">
    <property type="entry name" value="INOSITOL 5-PHOSPHATASE"/>
    <property type="match status" value="1"/>
</dbReference>
<feature type="region of interest" description="Disordered" evidence="1">
    <location>
        <begin position="98"/>
        <end position="170"/>
    </location>
</feature>
<evidence type="ECO:0000313" key="3">
    <source>
        <dbReference type="EMBL" id="VDK44195.1"/>
    </source>
</evidence>
<dbReference type="GO" id="GO:0046856">
    <property type="term" value="P:phosphatidylinositol dephosphorylation"/>
    <property type="evidence" value="ECO:0007669"/>
    <property type="project" value="InterPro"/>
</dbReference>
<keyword evidence="4" id="KW-1185">Reference proteome</keyword>
<proteinExistence type="predicted"/>